<dbReference type="CDD" id="cd06439">
    <property type="entry name" value="CESA_like_1"/>
    <property type="match status" value="1"/>
</dbReference>
<feature type="transmembrane region" description="Helical" evidence="4">
    <location>
        <begin position="321"/>
        <end position="339"/>
    </location>
</feature>
<keyword evidence="3 6" id="KW-0808">Transferase</keyword>
<name>A0A7C4QQ46_9PLAN</name>
<dbReference type="Gene3D" id="3.90.550.10">
    <property type="entry name" value="Spore Coat Polysaccharide Biosynthesis Protein SpsA, Chain A"/>
    <property type="match status" value="1"/>
</dbReference>
<keyword evidence="4" id="KW-1133">Transmembrane helix</keyword>
<dbReference type="SUPFAM" id="SSF53448">
    <property type="entry name" value="Nucleotide-diphospho-sugar transferases"/>
    <property type="match status" value="1"/>
</dbReference>
<comment type="similarity">
    <text evidence="1">Belongs to the glycosyltransferase 2 family.</text>
</comment>
<gene>
    <name evidence="6" type="ORF">ENS64_14335</name>
</gene>
<evidence type="ECO:0000256" key="3">
    <source>
        <dbReference type="ARBA" id="ARBA00022679"/>
    </source>
</evidence>
<keyword evidence="4" id="KW-0472">Membrane</keyword>
<dbReference type="Pfam" id="PF00535">
    <property type="entry name" value="Glycos_transf_2"/>
    <property type="match status" value="1"/>
</dbReference>
<dbReference type="AlphaFoldDB" id="A0A7C4QQ46"/>
<dbReference type="EMBL" id="DSVQ01000016">
    <property type="protein sequence ID" value="HGT40420.1"/>
    <property type="molecule type" value="Genomic_DNA"/>
</dbReference>
<dbReference type="InterPro" id="IPR029044">
    <property type="entry name" value="Nucleotide-diphossugar_trans"/>
</dbReference>
<reference evidence="6" key="1">
    <citation type="journal article" date="2020" name="mSystems">
        <title>Genome- and Community-Level Interaction Insights into Carbon Utilization and Element Cycling Functions of Hydrothermarchaeota in Hydrothermal Sediment.</title>
        <authorList>
            <person name="Zhou Z."/>
            <person name="Liu Y."/>
            <person name="Xu W."/>
            <person name="Pan J."/>
            <person name="Luo Z.H."/>
            <person name="Li M."/>
        </authorList>
    </citation>
    <scope>NUCLEOTIDE SEQUENCE [LARGE SCALE GENOMIC DNA]</scope>
    <source>
        <strain evidence="6">SpSt-508</strain>
    </source>
</reference>
<feature type="transmembrane region" description="Helical" evidence="4">
    <location>
        <begin position="6"/>
        <end position="30"/>
    </location>
</feature>
<sequence length="383" mass="42610">MNTVLVVGFWWSVATVAYIYAGYPLLVGILSRLRPRSVSQASVNCSVSVVLAAHNEARRIVPRLNNLLSLHGAEAIREILVGSDGSTDETPALVQTCTDPRVRLIAFPVRRGKAAVLNDLISRCTGDVVLLTDARQEFAPDCLQALLANFADPTVGVVSGELVLRTTTTTTTAAAGIGSYWRYEKWIRRCESRFRGVPGATGACYALRRAFFRPIDENTLLDDVAIPMHIVCQGFRCVFEPAAIAWDDPAGTPAQEAIRKRRTIAGAVQLLRLYPQWLNPRCNPLWWEYVSHKVVRLTSPGWLMLALASNAALAAYPLYRVLFVAQLAFYAAAVCGWCYQQMGRRSRLFGPFLMFLILNLTTIRALWDALRSRYDVTWKKALT</sequence>
<feature type="domain" description="Glycosyltransferase 2-like" evidence="5">
    <location>
        <begin position="48"/>
        <end position="212"/>
    </location>
</feature>
<proteinExistence type="inferred from homology"/>
<keyword evidence="4" id="KW-0812">Transmembrane</keyword>
<evidence type="ECO:0000256" key="1">
    <source>
        <dbReference type="ARBA" id="ARBA00006739"/>
    </source>
</evidence>
<comment type="caution">
    <text evidence="6">The sequence shown here is derived from an EMBL/GenBank/DDBJ whole genome shotgun (WGS) entry which is preliminary data.</text>
</comment>
<dbReference type="PANTHER" id="PTHR43630">
    <property type="entry name" value="POLY-BETA-1,6-N-ACETYL-D-GLUCOSAMINE SYNTHASE"/>
    <property type="match status" value="1"/>
</dbReference>
<evidence type="ECO:0000259" key="5">
    <source>
        <dbReference type="Pfam" id="PF00535"/>
    </source>
</evidence>
<evidence type="ECO:0000256" key="4">
    <source>
        <dbReference type="SAM" id="Phobius"/>
    </source>
</evidence>
<evidence type="ECO:0000313" key="6">
    <source>
        <dbReference type="EMBL" id="HGT40420.1"/>
    </source>
</evidence>
<dbReference type="PANTHER" id="PTHR43630:SF1">
    <property type="entry name" value="POLY-BETA-1,6-N-ACETYL-D-GLUCOSAMINE SYNTHASE"/>
    <property type="match status" value="1"/>
</dbReference>
<keyword evidence="2" id="KW-0328">Glycosyltransferase</keyword>
<dbReference type="InterPro" id="IPR001173">
    <property type="entry name" value="Glyco_trans_2-like"/>
</dbReference>
<feature type="transmembrane region" description="Helical" evidence="4">
    <location>
        <begin position="348"/>
        <end position="367"/>
    </location>
</feature>
<evidence type="ECO:0000256" key="2">
    <source>
        <dbReference type="ARBA" id="ARBA00022676"/>
    </source>
</evidence>
<accession>A0A7C4QQ46</accession>
<organism evidence="6">
    <name type="scientific">Schlesneria paludicola</name>
    <dbReference type="NCBI Taxonomy" id="360056"/>
    <lineage>
        <taxon>Bacteria</taxon>
        <taxon>Pseudomonadati</taxon>
        <taxon>Planctomycetota</taxon>
        <taxon>Planctomycetia</taxon>
        <taxon>Planctomycetales</taxon>
        <taxon>Planctomycetaceae</taxon>
        <taxon>Schlesneria</taxon>
    </lineage>
</organism>
<protein>
    <submittedName>
        <fullName evidence="6">Glycosyltransferase family 2 protein</fullName>
    </submittedName>
</protein>
<dbReference type="GO" id="GO:0016757">
    <property type="term" value="F:glycosyltransferase activity"/>
    <property type="evidence" value="ECO:0007669"/>
    <property type="project" value="UniProtKB-KW"/>
</dbReference>